<evidence type="ECO:0000256" key="7">
    <source>
        <dbReference type="ARBA" id="ARBA00022521"/>
    </source>
</evidence>
<keyword evidence="6" id="KW-1032">Host cell membrane</keyword>
<keyword evidence="16" id="KW-1015">Disulfide bond</keyword>
<evidence type="ECO:0000256" key="9">
    <source>
        <dbReference type="ARBA" id="ARBA00022692"/>
    </source>
</evidence>
<dbReference type="SUPFAM" id="SSF69922">
    <property type="entry name" value="Head and neck region of the ectodomain of NDV fusion glycoprotein"/>
    <property type="match status" value="1"/>
</dbReference>
<keyword evidence="21" id="KW-1185">Reference proteome</keyword>
<reference evidence="20" key="1">
    <citation type="journal article" date="2021" name="MSphere">
        <title>Diverse RNA Viruses Discovered in Three Parasitoid Wasps of the Rice Weevil Sitophilus oryzae.</title>
        <authorList>
            <person name="Wang F."/>
            <person name="Yuan B."/>
            <person name="Xiao S."/>
            <person name="Zhang J."/>
            <person name="Jia W."/>
            <person name="Fang Q."/>
            <person name="Wang F."/>
            <person name="Song Q."/>
            <person name="Ye G."/>
        </authorList>
    </citation>
    <scope>NUCLEOTIDE SEQUENCE</scope>
</reference>
<feature type="transmembrane region" description="Helical" evidence="19">
    <location>
        <begin position="487"/>
        <end position="508"/>
    </location>
</feature>
<organism evidence="20 21">
    <name type="scientific">Anisopteromalus calandrae negative-strand RNA virus 1</name>
    <dbReference type="NCBI Taxonomy" id="2848909"/>
    <lineage>
        <taxon>Viruses</taxon>
        <taxon>Riboviria</taxon>
        <taxon>Orthornavirae</taxon>
        <taxon>Negarnaviricota</taxon>
        <taxon>Haploviricotina</taxon>
        <taxon>Monjiviricetes</taxon>
        <taxon>Mononegavirales</taxon>
        <taxon>Lispiviridae</taxon>
        <taxon>Anidravirus</taxon>
        <taxon>Anidravirus hangzhouense</taxon>
    </lineage>
</organism>
<gene>
    <name evidence="20" type="primary">G</name>
</gene>
<evidence type="ECO:0000256" key="18">
    <source>
        <dbReference type="ARBA" id="ARBA00023296"/>
    </source>
</evidence>
<dbReference type="InterPro" id="IPR000776">
    <property type="entry name" value="Fusion_F0_Paramyxovir"/>
</dbReference>
<evidence type="ECO:0000256" key="4">
    <source>
        <dbReference type="ARBA" id="ARBA00016586"/>
    </source>
</evidence>
<keyword evidence="8" id="KW-1162">Viral penetration into host cytoplasm</keyword>
<keyword evidence="5" id="KW-1168">Fusion of virus membrane with host membrane</keyword>
<keyword evidence="18" id="KW-1160">Virus entry into host cell</keyword>
<evidence type="ECO:0000256" key="12">
    <source>
        <dbReference type="ARBA" id="ARBA00022870"/>
    </source>
</evidence>
<evidence type="ECO:0000256" key="1">
    <source>
        <dbReference type="ARBA" id="ARBA00004178"/>
    </source>
</evidence>
<evidence type="ECO:0000256" key="10">
    <source>
        <dbReference type="ARBA" id="ARBA00022729"/>
    </source>
</evidence>
<evidence type="ECO:0000256" key="19">
    <source>
        <dbReference type="SAM" id="Phobius"/>
    </source>
</evidence>
<evidence type="ECO:0000256" key="11">
    <source>
        <dbReference type="ARBA" id="ARBA00022844"/>
    </source>
</evidence>
<dbReference type="GeneID" id="80539750"/>
<evidence type="ECO:0000256" key="2">
    <source>
        <dbReference type="ARBA" id="ARBA00004563"/>
    </source>
</evidence>
<comment type="subcellular location">
    <subcellularLocation>
        <location evidence="1">Host cell membrane</location>
        <topology evidence="1">Single-pass membrane protein</topology>
    </subcellularLocation>
    <subcellularLocation>
        <location evidence="2">Virion membrane</location>
        <topology evidence="2">Single-pass type I membrane protein</topology>
    </subcellularLocation>
</comment>
<keyword evidence="14 19" id="KW-1133">Transmembrane helix</keyword>
<proteinExistence type="inferred from homology"/>
<evidence type="ECO:0000256" key="15">
    <source>
        <dbReference type="ARBA" id="ARBA00023136"/>
    </source>
</evidence>
<evidence type="ECO:0000256" key="17">
    <source>
        <dbReference type="ARBA" id="ARBA00023180"/>
    </source>
</evidence>
<evidence type="ECO:0000313" key="21">
    <source>
        <dbReference type="Proteomes" id="UP000830880"/>
    </source>
</evidence>
<evidence type="ECO:0000256" key="5">
    <source>
        <dbReference type="ARBA" id="ARBA00022506"/>
    </source>
</evidence>
<evidence type="ECO:0000256" key="16">
    <source>
        <dbReference type="ARBA" id="ARBA00023157"/>
    </source>
</evidence>
<protein>
    <recommendedName>
        <fullName evidence="4">Fusion glycoprotein F0</fullName>
    </recommendedName>
</protein>
<evidence type="ECO:0000256" key="14">
    <source>
        <dbReference type="ARBA" id="ARBA00022989"/>
    </source>
</evidence>
<keyword evidence="9 19" id="KW-0812">Transmembrane</keyword>
<dbReference type="GO" id="GO:0055036">
    <property type="term" value="C:virion membrane"/>
    <property type="evidence" value="ECO:0007669"/>
    <property type="project" value="UniProtKB-SubCell"/>
</dbReference>
<dbReference type="KEGG" id="vg:80539750"/>
<evidence type="ECO:0000256" key="3">
    <source>
        <dbReference type="ARBA" id="ARBA00008211"/>
    </source>
</evidence>
<keyword evidence="7" id="KW-1169">Fusion of virus membrane with host cell membrane</keyword>
<keyword evidence="11" id="KW-0946">Virion</keyword>
<accession>A0AAE7RZ94</accession>
<comment type="similarity">
    <text evidence="3">Belongs to the paramyxoviruses fusion glycoprotein family.</text>
</comment>
<name>A0AAE7RZ94_9MONO</name>
<dbReference type="GO" id="GO:0020002">
    <property type="term" value="C:host cell plasma membrane"/>
    <property type="evidence" value="ECO:0007669"/>
    <property type="project" value="UniProtKB-SubCell"/>
</dbReference>
<dbReference type="Pfam" id="PF00523">
    <property type="entry name" value="Fusion_gly"/>
    <property type="match status" value="1"/>
</dbReference>
<keyword evidence="17" id="KW-0325">Glycoprotein</keyword>
<evidence type="ECO:0000313" key="20">
    <source>
        <dbReference type="EMBL" id="QWT43284.1"/>
    </source>
</evidence>
<sequence length="538" mass="60238">MKFFLALTTFCCIYKVSSGFDDKGPLSPNITFYQSHGVLLEPAGYYYSYAGVSIIPLVYTLPSFNVKEDIGNCSTSDHLDKLYEGVITHIRDMLQSRRSGTYHIRQKRFLGAIAMGGAIIAQIGIDIYNTYESISLESRVQALMSNEGLIKENIKKIENSVNLIVDKVNVVSVAVSETAAAIKRMSQRMDCQDVLLGPSVTLAEALITELPSEYMAAFNAAIVGRITPELISVKNLEQVIVTHPDIKNTIYQQNPTLVYELGKFITLSLNVDEKPSIHGVMYLPKITQRTPHPVYNTYAVNILHNNHAWRIKVPAQIACSRVGHCWDFDASKCIVSSSKTVCLQGVYQNINNCIKGLHKADDDACEFEIASKDTDTLIYQLGAGILIGATNTTIKAVKIEHDVITPVDEFPPSNSPKLITSKDSDYILIKNEVYSTKITGVEFKVNITLSEFSPKHTEYILPDTSAWQPLTPLNLSWDSWIDIPSSYTSLIFIIILILITIFLVYMVIRRLKNRNKKNSKEHPDFLLLNPPSDYPKIR</sequence>
<evidence type="ECO:0000256" key="13">
    <source>
        <dbReference type="ARBA" id="ARBA00022879"/>
    </source>
</evidence>
<dbReference type="GO" id="GO:0019064">
    <property type="term" value="P:fusion of virus membrane with host plasma membrane"/>
    <property type="evidence" value="ECO:0007669"/>
    <property type="project" value="UniProtKB-KW"/>
</dbReference>
<keyword evidence="15 19" id="KW-0472">Membrane</keyword>
<keyword evidence="12" id="KW-1043">Host membrane</keyword>
<keyword evidence="13" id="KW-0261">Viral envelope protein</keyword>
<evidence type="ECO:0000256" key="6">
    <source>
        <dbReference type="ARBA" id="ARBA00022511"/>
    </source>
</evidence>
<keyword evidence="10" id="KW-0732">Signal</keyword>
<dbReference type="GO" id="GO:0019031">
    <property type="term" value="C:viral envelope"/>
    <property type="evidence" value="ECO:0007669"/>
    <property type="project" value="UniProtKB-KW"/>
</dbReference>
<dbReference type="EMBL" id="MW864602">
    <property type="protein sequence ID" value="QWT43284.1"/>
    <property type="molecule type" value="Genomic_RNA"/>
</dbReference>
<dbReference type="GO" id="GO:0046718">
    <property type="term" value="P:symbiont entry into host cell"/>
    <property type="evidence" value="ECO:0007669"/>
    <property type="project" value="UniProtKB-KW"/>
</dbReference>
<evidence type="ECO:0000256" key="8">
    <source>
        <dbReference type="ARBA" id="ARBA00022595"/>
    </source>
</evidence>
<dbReference type="Proteomes" id="UP000830880">
    <property type="component" value="Segment"/>
</dbReference>
<dbReference type="RefSeq" id="YP_010801066.1">
    <property type="nucleotide sequence ID" value="NC_076943.1"/>
</dbReference>